<keyword evidence="4" id="KW-0460">Magnesium</keyword>
<organism evidence="6 7">
    <name type="scientific">Microbispora oryzae</name>
    <dbReference type="NCBI Taxonomy" id="2806554"/>
    <lineage>
        <taxon>Bacteria</taxon>
        <taxon>Bacillati</taxon>
        <taxon>Actinomycetota</taxon>
        <taxon>Actinomycetes</taxon>
        <taxon>Streptosporangiales</taxon>
        <taxon>Streptosporangiaceae</taxon>
        <taxon>Microbispora</taxon>
    </lineage>
</organism>
<evidence type="ECO:0000256" key="4">
    <source>
        <dbReference type="ARBA" id="ARBA00022842"/>
    </source>
</evidence>
<dbReference type="AlphaFoldDB" id="A0A940WI77"/>
<feature type="domain" description="PIN" evidence="5">
    <location>
        <begin position="3"/>
        <end position="118"/>
    </location>
</feature>
<keyword evidence="1" id="KW-0540">Nuclease</keyword>
<keyword evidence="3" id="KW-0378">Hydrolase</keyword>
<evidence type="ECO:0000259" key="5">
    <source>
        <dbReference type="Pfam" id="PF01850"/>
    </source>
</evidence>
<dbReference type="InterPro" id="IPR041705">
    <property type="entry name" value="PIN_Sll0205"/>
</dbReference>
<name>A0A940WI77_9ACTN</name>
<dbReference type="SUPFAM" id="SSF88723">
    <property type="entry name" value="PIN domain-like"/>
    <property type="match status" value="1"/>
</dbReference>
<dbReference type="InterPro" id="IPR052919">
    <property type="entry name" value="TA_system_RNase"/>
</dbReference>
<dbReference type="CDD" id="cd09872">
    <property type="entry name" value="PIN_Sll0205-like"/>
    <property type="match status" value="1"/>
</dbReference>
<evidence type="ECO:0000313" key="7">
    <source>
        <dbReference type="Proteomes" id="UP000674234"/>
    </source>
</evidence>
<dbReference type="InterPro" id="IPR029060">
    <property type="entry name" value="PIN-like_dom_sf"/>
</dbReference>
<keyword evidence="2" id="KW-0479">Metal-binding</keyword>
<evidence type="ECO:0000256" key="3">
    <source>
        <dbReference type="ARBA" id="ARBA00022801"/>
    </source>
</evidence>
<protein>
    <submittedName>
        <fullName evidence="6">Type II toxin-antitoxin system VapC family toxin</fullName>
    </submittedName>
</protein>
<dbReference type="GO" id="GO:0016787">
    <property type="term" value="F:hydrolase activity"/>
    <property type="evidence" value="ECO:0007669"/>
    <property type="project" value="UniProtKB-KW"/>
</dbReference>
<comment type="caution">
    <text evidence="6">The sequence shown here is derived from an EMBL/GenBank/DDBJ whole genome shotgun (WGS) entry which is preliminary data.</text>
</comment>
<keyword evidence="7" id="KW-1185">Reference proteome</keyword>
<reference evidence="6" key="1">
    <citation type="submission" date="2021-02" db="EMBL/GenBank/DDBJ databases">
        <title>Draft genome sequence of Microbispora sp. RL4-1S isolated from rice leaves in Thailand.</title>
        <authorList>
            <person name="Muangham S."/>
            <person name="Duangmal K."/>
        </authorList>
    </citation>
    <scope>NUCLEOTIDE SEQUENCE</scope>
    <source>
        <strain evidence="6">RL4-1S</strain>
    </source>
</reference>
<proteinExistence type="predicted"/>
<evidence type="ECO:0000256" key="2">
    <source>
        <dbReference type="ARBA" id="ARBA00022723"/>
    </source>
</evidence>
<dbReference type="GO" id="GO:0046872">
    <property type="term" value="F:metal ion binding"/>
    <property type="evidence" value="ECO:0007669"/>
    <property type="project" value="UniProtKB-KW"/>
</dbReference>
<sequence length="124" mass="14105">MRMLLDTHVVLWWLSDDPTLADEIKDVIDEGPEVFVSPATLWEVAIKQSIGKLTAPDDLVERIRDSEFRELPIRFGHAIEAGRLPPLHRDPFDRLLIAQARREGLSLVTRDGQISKYDVHVVAV</sequence>
<dbReference type="Proteomes" id="UP000674234">
    <property type="component" value="Unassembled WGS sequence"/>
</dbReference>
<dbReference type="EMBL" id="JAFCNB010000010">
    <property type="protein sequence ID" value="MBP2705991.1"/>
    <property type="molecule type" value="Genomic_DNA"/>
</dbReference>
<evidence type="ECO:0000313" key="6">
    <source>
        <dbReference type="EMBL" id="MBP2705991.1"/>
    </source>
</evidence>
<dbReference type="PANTHER" id="PTHR36173">
    <property type="entry name" value="RIBONUCLEASE VAPC16-RELATED"/>
    <property type="match status" value="1"/>
</dbReference>
<dbReference type="InterPro" id="IPR002716">
    <property type="entry name" value="PIN_dom"/>
</dbReference>
<gene>
    <name evidence="6" type="ORF">JOL79_19470</name>
</gene>
<dbReference type="PANTHER" id="PTHR36173:SF2">
    <property type="entry name" value="RIBONUCLEASE VAPC16"/>
    <property type="match status" value="1"/>
</dbReference>
<accession>A0A940WI77</accession>
<evidence type="ECO:0000256" key="1">
    <source>
        <dbReference type="ARBA" id="ARBA00022722"/>
    </source>
</evidence>
<dbReference type="Gene3D" id="3.40.50.1010">
    <property type="entry name" value="5'-nuclease"/>
    <property type="match status" value="1"/>
</dbReference>
<dbReference type="Pfam" id="PF01850">
    <property type="entry name" value="PIN"/>
    <property type="match status" value="1"/>
</dbReference>
<dbReference type="GO" id="GO:0004518">
    <property type="term" value="F:nuclease activity"/>
    <property type="evidence" value="ECO:0007669"/>
    <property type="project" value="UniProtKB-KW"/>
</dbReference>